<evidence type="ECO:0000256" key="2">
    <source>
        <dbReference type="ARBA" id="ARBA00023125"/>
    </source>
</evidence>
<organism evidence="6 7">
    <name type="scientific">Faecalicatena contorta</name>
    <dbReference type="NCBI Taxonomy" id="39482"/>
    <lineage>
        <taxon>Bacteria</taxon>
        <taxon>Bacillati</taxon>
        <taxon>Bacillota</taxon>
        <taxon>Clostridia</taxon>
        <taxon>Lachnospirales</taxon>
        <taxon>Lachnospiraceae</taxon>
        <taxon>Faecalicatena</taxon>
    </lineage>
</organism>
<evidence type="ECO:0000256" key="3">
    <source>
        <dbReference type="ARBA" id="ARBA00023163"/>
    </source>
</evidence>
<dbReference type="InterPro" id="IPR047640">
    <property type="entry name" value="RpiR-like"/>
</dbReference>
<dbReference type="RefSeq" id="WP_055152258.1">
    <property type="nucleotide sequence ID" value="NZ_CYZU01000010.1"/>
</dbReference>
<sequence>MKNDNILQREVLDVIKEKYGEIFAAEKKVADFVLQNPQKTVDSNVSEIAKQSGVSDATVVRMCHHIGYTGYYQFRITLARDLGKKQYEGMVIPKSTGAIEKLFHDYAEKLIAIGRRMDAETMWNCVNLLKICNVAHIIAIGNTCSVSKYMGFRLGRLGIRSTFEASAEFFMNHINLADPGDIVVAISKSGTSKPVVLGMELAKEKGLKIIAITDYVQSPVSELADYVLLSSGEDEPFNYYKDYAQTNVMATIDALLNFVTNEEWIKMKQADRPEMILSEYKI</sequence>
<dbReference type="EMBL" id="CYZU01000010">
    <property type="protein sequence ID" value="CUO15450.1"/>
    <property type="molecule type" value="Genomic_DNA"/>
</dbReference>
<dbReference type="Pfam" id="PF01418">
    <property type="entry name" value="HTH_6"/>
    <property type="match status" value="1"/>
</dbReference>
<name>A0A174CUE9_9FIRM</name>
<proteinExistence type="predicted"/>
<protein>
    <submittedName>
        <fullName evidence="6">Uncharacterized HTH-type transcriptional regulator ybbH</fullName>
    </submittedName>
</protein>
<dbReference type="Gene3D" id="1.10.10.10">
    <property type="entry name" value="Winged helix-like DNA-binding domain superfamily/Winged helix DNA-binding domain"/>
    <property type="match status" value="1"/>
</dbReference>
<dbReference type="STRING" id="39482.ERS852491_01423"/>
<dbReference type="Gene3D" id="3.40.50.10490">
    <property type="entry name" value="Glucose-6-phosphate isomerase like protein, domain 1"/>
    <property type="match status" value="1"/>
</dbReference>
<dbReference type="Pfam" id="PF01380">
    <property type="entry name" value="SIS"/>
    <property type="match status" value="1"/>
</dbReference>
<dbReference type="InterPro" id="IPR035472">
    <property type="entry name" value="RpiR-like_SIS"/>
</dbReference>
<dbReference type="CDD" id="cd05013">
    <property type="entry name" value="SIS_RpiR"/>
    <property type="match status" value="1"/>
</dbReference>
<evidence type="ECO:0000313" key="7">
    <source>
        <dbReference type="Proteomes" id="UP000095544"/>
    </source>
</evidence>
<accession>A0A174CUE9</accession>
<evidence type="ECO:0000256" key="1">
    <source>
        <dbReference type="ARBA" id="ARBA00023015"/>
    </source>
</evidence>
<feature type="domain" description="HTH rpiR-type" evidence="4">
    <location>
        <begin position="9"/>
        <end position="85"/>
    </location>
</feature>
<dbReference type="PANTHER" id="PTHR30514:SF1">
    <property type="entry name" value="HTH-TYPE TRANSCRIPTIONAL REGULATOR HEXR-RELATED"/>
    <property type="match status" value="1"/>
</dbReference>
<dbReference type="PROSITE" id="PS00356">
    <property type="entry name" value="HTH_LACI_1"/>
    <property type="match status" value="1"/>
</dbReference>
<reference evidence="6 7" key="1">
    <citation type="submission" date="2015-09" db="EMBL/GenBank/DDBJ databases">
        <authorList>
            <consortium name="Pathogen Informatics"/>
        </authorList>
    </citation>
    <scope>NUCLEOTIDE SEQUENCE [LARGE SCALE GENOMIC DNA]</scope>
    <source>
        <strain evidence="6 7">2789STDY5834876</strain>
    </source>
</reference>
<dbReference type="OrthoDB" id="63027at2"/>
<dbReference type="InterPro" id="IPR046348">
    <property type="entry name" value="SIS_dom_sf"/>
</dbReference>
<dbReference type="PROSITE" id="PS51071">
    <property type="entry name" value="HTH_RPIR"/>
    <property type="match status" value="1"/>
</dbReference>
<evidence type="ECO:0000313" key="6">
    <source>
        <dbReference type="EMBL" id="CUO15450.1"/>
    </source>
</evidence>
<dbReference type="GO" id="GO:1901135">
    <property type="term" value="P:carbohydrate derivative metabolic process"/>
    <property type="evidence" value="ECO:0007669"/>
    <property type="project" value="InterPro"/>
</dbReference>
<gene>
    <name evidence="6" type="primary">ybbH_1</name>
    <name evidence="6" type="ORF">ERS852491_01423</name>
</gene>
<dbReference type="SUPFAM" id="SSF46689">
    <property type="entry name" value="Homeodomain-like"/>
    <property type="match status" value="1"/>
</dbReference>
<keyword evidence="1" id="KW-0805">Transcription regulation</keyword>
<dbReference type="Proteomes" id="UP000095544">
    <property type="component" value="Unassembled WGS sequence"/>
</dbReference>
<dbReference type="InterPro" id="IPR036388">
    <property type="entry name" value="WH-like_DNA-bd_sf"/>
</dbReference>
<feature type="domain" description="SIS" evidence="5">
    <location>
        <begin position="125"/>
        <end position="262"/>
    </location>
</feature>
<dbReference type="GO" id="GO:0097367">
    <property type="term" value="F:carbohydrate derivative binding"/>
    <property type="evidence" value="ECO:0007669"/>
    <property type="project" value="InterPro"/>
</dbReference>
<dbReference type="PROSITE" id="PS51464">
    <property type="entry name" value="SIS"/>
    <property type="match status" value="1"/>
</dbReference>
<keyword evidence="3" id="KW-0804">Transcription</keyword>
<dbReference type="SUPFAM" id="SSF53697">
    <property type="entry name" value="SIS domain"/>
    <property type="match status" value="1"/>
</dbReference>
<dbReference type="PANTHER" id="PTHR30514">
    <property type="entry name" value="GLUCOKINASE"/>
    <property type="match status" value="1"/>
</dbReference>
<evidence type="ECO:0000259" key="4">
    <source>
        <dbReference type="PROSITE" id="PS51071"/>
    </source>
</evidence>
<dbReference type="AlphaFoldDB" id="A0A174CUE9"/>
<dbReference type="GO" id="GO:0003677">
    <property type="term" value="F:DNA binding"/>
    <property type="evidence" value="ECO:0007669"/>
    <property type="project" value="UniProtKB-KW"/>
</dbReference>
<dbReference type="InterPro" id="IPR000281">
    <property type="entry name" value="HTH_RpiR"/>
</dbReference>
<dbReference type="InterPro" id="IPR001347">
    <property type="entry name" value="SIS_dom"/>
</dbReference>
<evidence type="ECO:0000259" key="5">
    <source>
        <dbReference type="PROSITE" id="PS51464"/>
    </source>
</evidence>
<keyword evidence="2" id="KW-0238">DNA-binding</keyword>
<dbReference type="GO" id="GO:0003700">
    <property type="term" value="F:DNA-binding transcription factor activity"/>
    <property type="evidence" value="ECO:0007669"/>
    <property type="project" value="InterPro"/>
</dbReference>
<dbReference type="InterPro" id="IPR009057">
    <property type="entry name" value="Homeodomain-like_sf"/>
</dbReference>